<evidence type="ECO:0000313" key="3">
    <source>
        <dbReference type="Proteomes" id="UP001595892"/>
    </source>
</evidence>
<dbReference type="RefSeq" id="WP_377005848.1">
    <property type="nucleotide sequence ID" value="NZ_JBHSGG010000049.1"/>
</dbReference>
<name>A0ABV9NRE3_9GAMM</name>
<dbReference type="EMBL" id="JBHSGG010000049">
    <property type="protein sequence ID" value="MFC4729716.1"/>
    <property type="molecule type" value="Genomic_DNA"/>
</dbReference>
<accession>A0ABV9NRE3</accession>
<dbReference type="Proteomes" id="UP001595892">
    <property type="component" value="Unassembled WGS sequence"/>
</dbReference>
<evidence type="ECO:0000259" key="1">
    <source>
        <dbReference type="Pfam" id="PF09832"/>
    </source>
</evidence>
<protein>
    <submittedName>
        <fullName evidence="2">DUF2059 domain-containing protein</fullName>
    </submittedName>
</protein>
<evidence type="ECO:0000313" key="2">
    <source>
        <dbReference type="EMBL" id="MFC4729716.1"/>
    </source>
</evidence>
<organism evidence="2 3">
    <name type="scientific">Coralloluteibacterium thermophilum</name>
    <dbReference type="NCBI Taxonomy" id="2707049"/>
    <lineage>
        <taxon>Bacteria</taxon>
        <taxon>Pseudomonadati</taxon>
        <taxon>Pseudomonadota</taxon>
        <taxon>Gammaproteobacteria</taxon>
        <taxon>Lysobacterales</taxon>
        <taxon>Lysobacteraceae</taxon>
        <taxon>Coralloluteibacterium</taxon>
    </lineage>
</organism>
<gene>
    <name evidence="2" type="ORF">ACFO3Q_16220</name>
</gene>
<keyword evidence="3" id="KW-1185">Reference proteome</keyword>
<sequence>MTRWILAVLLSIGPGVPGAVGSDLASRESVYELLELTEARNLLDSTMAQMEGYLEAATAQALAGREPSVDEKAILKAQHARLLQVFGEIMSWEALEPLYVEMYEETFTQEEIEGLLEFYRSDLGRAMVTKMPGLMHRTVSLVQERMAAAQPRLQEMQAEMMKDISRMLELRNAPPVLQQD</sequence>
<dbReference type="Pfam" id="PF09832">
    <property type="entry name" value="DUF2059"/>
    <property type="match status" value="1"/>
</dbReference>
<feature type="domain" description="DUF2059" evidence="1">
    <location>
        <begin position="93"/>
        <end position="151"/>
    </location>
</feature>
<proteinExistence type="predicted"/>
<comment type="caution">
    <text evidence="2">The sequence shown here is derived from an EMBL/GenBank/DDBJ whole genome shotgun (WGS) entry which is preliminary data.</text>
</comment>
<dbReference type="InterPro" id="IPR018637">
    <property type="entry name" value="DUF2059"/>
</dbReference>
<reference evidence="3" key="1">
    <citation type="journal article" date="2019" name="Int. J. Syst. Evol. Microbiol.">
        <title>The Global Catalogue of Microorganisms (GCM) 10K type strain sequencing project: providing services to taxonomists for standard genome sequencing and annotation.</title>
        <authorList>
            <consortium name="The Broad Institute Genomics Platform"/>
            <consortium name="The Broad Institute Genome Sequencing Center for Infectious Disease"/>
            <person name="Wu L."/>
            <person name="Ma J."/>
        </authorList>
    </citation>
    <scope>NUCLEOTIDE SEQUENCE [LARGE SCALE GENOMIC DNA]</scope>
    <source>
        <strain evidence="3">CGMCC 1.13574</strain>
    </source>
</reference>